<comment type="caution">
    <text evidence="2">The sequence shown here is derived from an EMBL/GenBank/DDBJ whole genome shotgun (WGS) entry which is preliminary data.</text>
</comment>
<dbReference type="RefSeq" id="WP_344575213.1">
    <property type="nucleotide sequence ID" value="NZ_BAAARK010000006.1"/>
</dbReference>
<evidence type="ECO:0000313" key="3">
    <source>
        <dbReference type="Proteomes" id="UP001500994"/>
    </source>
</evidence>
<keyword evidence="3" id="KW-1185">Reference proteome</keyword>
<feature type="region of interest" description="Disordered" evidence="1">
    <location>
        <begin position="63"/>
        <end position="83"/>
    </location>
</feature>
<dbReference type="EMBL" id="BAAARK010000006">
    <property type="protein sequence ID" value="GAA2657694.1"/>
    <property type="molecule type" value="Genomic_DNA"/>
</dbReference>
<organism evidence="2 3">
    <name type="scientific">Streptomyces lunalinharesii</name>
    <dbReference type="NCBI Taxonomy" id="333384"/>
    <lineage>
        <taxon>Bacteria</taxon>
        <taxon>Bacillati</taxon>
        <taxon>Actinomycetota</taxon>
        <taxon>Actinomycetes</taxon>
        <taxon>Kitasatosporales</taxon>
        <taxon>Streptomycetaceae</taxon>
        <taxon>Streptomyces</taxon>
    </lineage>
</organism>
<evidence type="ECO:0000256" key="1">
    <source>
        <dbReference type="SAM" id="MobiDB-lite"/>
    </source>
</evidence>
<proteinExistence type="predicted"/>
<protein>
    <submittedName>
        <fullName evidence="2">Uncharacterized protein</fullName>
    </submittedName>
</protein>
<evidence type="ECO:0000313" key="2">
    <source>
        <dbReference type="EMBL" id="GAA2657694.1"/>
    </source>
</evidence>
<sequence length="83" mass="8687">MRGRHRGGQPRLEAWLERLWLLGTATGLTLLATLVVQHDSALASSVVSALGTTSAPQGALQLPAATAAGEPKDQVKGVSRWTT</sequence>
<name>A0ABN3RPU6_9ACTN</name>
<gene>
    <name evidence="2" type="ORF">GCM10009864_25240</name>
</gene>
<dbReference type="Proteomes" id="UP001500994">
    <property type="component" value="Unassembled WGS sequence"/>
</dbReference>
<accession>A0ABN3RPU6</accession>
<reference evidence="2 3" key="1">
    <citation type="journal article" date="2019" name="Int. J. Syst. Evol. Microbiol.">
        <title>The Global Catalogue of Microorganisms (GCM) 10K type strain sequencing project: providing services to taxonomists for standard genome sequencing and annotation.</title>
        <authorList>
            <consortium name="The Broad Institute Genomics Platform"/>
            <consortium name="The Broad Institute Genome Sequencing Center for Infectious Disease"/>
            <person name="Wu L."/>
            <person name="Ma J."/>
        </authorList>
    </citation>
    <scope>NUCLEOTIDE SEQUENCE [LARGE SCALE GENOMIC DNA]</scope>
    <source>
        <strain evidence="2 3">JCM 16374</strain>
    </source>
</reference>